<organism evidence="3 4">
    <name type="scientific">Mycolicibacterium moriokaense</name>
    <dbReference type="NCBI Taxonomy" id="39691"/>
    <lineage>
        <taxon>Bacteria</taxon>
        <taxon>Bacillati</taxon>
        <taxon>Actinomycetota</taxon>
        <taxon>Actinomycetes</taxon>
        <taxon>Mycobacteriales</taxon>
        <taxon>Mycobacteriaceae</taxon>
        <taxon>Mycolicibacterium</taxon>
    </lineage>
</organism>
<dbReference type="SUPFAM" id="SSF53474">
    <property type="entry name" value="alpha/beta-Hydrolases"/>
    <property type="match status" value="1"/>
</dbReference>
<dbReference type="OrthoDB" id="27092at2"/>
<dbReference type="PANTHER" id="PTHR43433">
    <property type="entry name" value="HYDROLASE, ALPHA/BETA FOLD FAMILY PROTEIN"/>
    <property type="match status" value="1"/>
</dbReference>
<dbReference type="RefSeq" id="WP_110316946.1">
    <property type="nucleotide sequence ID" value="NZ_QJJU01000009.1"/>
</dbReference>
<dbReference type="Proteomes" id="UP000247781">
    <property type="component" value="Unassembled WGS sequence"/>
</dbReference>
<dbReference type="PANTHER" id="PTHR43433:SF8">
    <property type="entry name" value="BIFUNCTIONAL LIPASE_ADENYLATE CYCLASE LIPJ"/>
    <property type="match status" value="1"/>
</dbReference>
<dbReference type="AlphaFoldDB" id="A0A318HFN1"/>
<dbReference type="Pfam" id="PF00211">
    <property type="entry name" value="Guanylate_cyc"/>
    <property type="match status" value="1"/>
</dbReference>
<dbReference type="GO" id="GO:0009190">
    <property type="term" value="P:cyclic nucleotide biosynthetic process"/>
    <property type="evidence" value="ECO:0007669"/>
    <property type="project" value="InterPro"/>
</dbReference>
<dbReference type="SMART" id="SM00044">
    <property type="entry name" value="CYCc"/>
    <property type="match status" value="1"/>
</dbReference>
<reference evidence="4" key="1">
    <citation type="submission" date="2018-05" db="EMBL/GenBank/DDBJ databases">
        <authorList>
            <person name="Deangelis K."/>
            <person name="Huntemann M."/>
            <person name="Clum A."/>
            <person name="Pillay M."/>
            <person name="Palaniappan K."/>
            <person name="Varghese N."/>
            <person name="Mikhailova N."/>
            <person name="Stamatis D."/>
            <person name="Reddy T."/>
            <person name="Daum C."/>
            <person name="Shapiro N."/>
            <person name="Ivanova N."/>
            <person name="Kyrpides N."/>
            <person name="Woyke T."/>
        </authorList>
    </citation>
    <scope>NUCLEOTIDE SEQUENCE [LARGE SCALE GENOMIC DNA]</scope>
    <source>
        <strain evidence="4">GAS496</strain>
    </source>
</reference>
<dbReference type="InterPro" id="IPR029058">
    <property type="entry name" value="AB_hydrolase_fold"/>
</dbReference>
<evidence type="ECO:0000313" key="3">
    <source>
        <dbReference type="EMBL" id="PXX08175.1"/>
    </source>
</evidence>
<dbReference type="Gene3D" id="3.40.50.1820">
    <property type="entry name" value="alpha/beta hydrolase"/>
    <property type="match status" value="1"/>
</dbReference>
<accession>A0A318HFN1</accession>
<dbReference type="InterPro" id="IPR029787">
    <property type="entry name" value="Nucleotide_cyclase"/>
</dbReference>
<protein>
    <submittedName>
        <fullName evidence="3">Class 3 adenylate cyclase</fullName>
    </submittedName>
</protein>
<dbReference type="InterPro" id="IPR050471">
    <property type="entry name" value="AB_hydrolase"/>
</dbReference>
<evidence type="ECO:0000256" key="1">
    <source>
        <dbReference type="SAM" id="MobiDB-lite"/>
    </source>
</evidence>
<gene>
    <name evidence="3" type="ORF">C8E89_109191</name>
</gene>
<dbReference type="InterPro" id="IPR001054">
    <property type="entry name" value="A/G_cyclase"/>
</dbReference>
<feature type="domain" description="Guanylate cyclase" evidence="2">
    <location>
        <begin position="287"/>
        <end position="394"/>
    </location>
</feature>
<dbReference type="CDD" id="cd07302">
    <property type="entry name" value="CHD"/>
    <property type="match status" value="1"/>
</dbReference>
<keyword evidence="4" id="KW-1185">Reference proteome</keyword>
<dbReference type="PROSITE" id="PS50125">
    <property type="entry name" value="GUANYLATE_CYCLASE_2"/>
    <property type="match status" value="1"/>
</dbReference>
<name>A0A318HFN1_9MYCO</name>
<dbReference type="GO" id="GO:0035556">
    <property type="term" value="P:intracellular signal transduction"/>
    <property type="evidence" value="ECO:0007669"/>
    <property type="project" value="InterPro"/>
</dbReference>
<evidence type="ECO:0000313" key="4">
    <source>
        <dbReference type="Proteomes" id="UP000247781"/>
    </source>
</evidence>
<sequence length="502" mass="53924">MTVDVEYARRGDISIADQAIGDGLVDIIFGAGLVSHLDLVWADPYATAFLRELASIGRLLLFDKPGTGLSDPVAGVPTVQQRADDFLAVLDAAGSKRAVVIGYPEASAPAILLAATHPERVEGLIAMSGMARLTPDEDYIPGTEHRFEPFWAMIRHCTDHWGDGSMLHTLSPYARENLVYRRLAPNVERACASPGMARVMIKAMWDYDVTAAVDAIDVPTLVIHRTGDIVPVEGSRWIADKIAGAKMLELPGAEHMCYFNGDDILAGIEEFVGGSAPRGPISRKLVTVLYTDIVESTVRAVEMGDERWSTLLAAHHAAVRDQVERHDGTLIKTMGDGVLATFDRPTLAVRCALAVSRHAGDECIQVRAGVHAGECEVTDDDISGVAAHIGSRIMALAGPGEVLVSATVRDLAFGSGVEFDPRGEHELKGVPGKWSVHAVVADHREDQRPASRATPEQAALTPSPIVTMSAADRALVQVANRAPRLSRFTLRTLSRRPGSKPA</sequence>
<reference evidence="3 4" key="2">
    <citation type="submission" date="2018-06" db="EMBL/GenBank/DDBJ databases">
        <title>Sequencing of bacterial isolates from soil warming experiment in Harvard Forest, Massachusetts, USA.</title>
        <authorList>
            <person name="Deangelis K.PhD."/>
        </authorList>
    </citation>
    <scope>NUCLEOTIDE SEQUENCE [LARGE SCALE GENOMIC DNA]</scope>
    <source>
        <strain evidence="3 4">GAS496</strain>
    </source>
</reference>
<feature type="region of interest" description="Disordered" evidence="1">
    <location>
        <begin position="444"/>
        <end position="465"/>
    </location>
</feature>
<dbReference type="GO" id="GO:0004016">
    <property type="term" value="F:adenylate cyclase activity"/>
    <property type="evidence" value="ECO:0007669"/>
    <property type="project" value="UniProtKB-ARBA"/>
</dbReference>
<evidence type="ECO:0000259" key="2">
    <source>
        <dbReference type="PROSITE" id="PS50125"/>
    </source>
</evidence>
<dbReference type="Gene3D" id="3.30.70.1230">
    <property type="entry name" value="Nucleotide cyclase"/>
    <property type="match status" value="1"/>
</dbReference>
<dbReference type="EMBL" id="QJJU01000009">
    <property type="protein sequence ID" value="PXX08175.1"/>
    <property type="molecule type" value="Genomic_DNA"/>
</dbReference>
<proteinExistence type="predicted"/>
<comment type="caution">
    <text evidence="3">The sequence shown here is derived from an EMBL/GenBank/DDBJ whole genome shotgun (WGS) entry which is preliminary data.</text>
</comment>
<dbReference type="SUPFAM" id="SSF55073">
    <property type="entry name" value="Nucleotide cyclase"/>
    <property type="match status" value="1"/>
</dbReference>